<organism evidence="1 2">
    <name type="scientific">Dentiscutata erythropus</name>
    <dbReference type="NCBI Taxonomy" id="1348616"/>
    <lineage>
        <taxon>Eukaryota</taxon>
        <taxon>Fungi</taxon>
        <taxon>Fungi incertae sedis</taxon>
        <taxon>Mucoromycota</taxon>
        <taxon>Glomeromycotina</taxon>
        <taxon>Glomeromycetes</taxon>
        <taxon>Diversisporales</taxon>
        <taxon>Gigasporaceae</taxon>
        <taxon>Dentiscutata</taxon>
    </lineage>
</organism>
<keyword evidence="2" id="KW-1185">Reference proteome</keyword>
<gene>
    <name evidence="1" type="ORF">DERYTH_LOCUS19034</name>
</gene>
<dbReference type="EMBL" id="CAJVPY010020208">
    <property type="protein sequence ID" value="CAG8774687.1"/>
    <property type="molecule type" value="Genomic_DNA"/>
</dbReference>
<accession>A0A9N9JG83</accession>
<sequence>KSHVVKQKVGRRCNGRFEYESGCNKDWEKVNVRLSRERGVVNE</sequence>
<reference evidence="1" key="1">
    <citation type="submission" date="2021-06" db="EMBL/GenBank/DDBJ databases">
        <authorList>
            <person name="Kallberg Y."/>
            <person name="Tangrot J."/>
            <person name="Rosling A."/>
        </authorList>
    </citation>
    <scope>NUCLEOTIDE SEQUENCE</scope>
    <source>
        <strain evidence="1">MA453B</strain>
    </source>
</reference>
<evidence type="ECO:0000313" key="2">
    <source>
        <dbReference type="Proteomes" id="UP000789405"/>
    </source>
</evidence>
<dbReference type="AlphaFoldDB" id="A0A9N9JG83"/>
<comment type="caution">
    <text evidence="1">The sequence shown here is derived from an EMBL/GenBank/DDBJ whole genome shotgun (WGS) entry which is preliminary data.</text>
</comment>
<protein>
    <submittedName>
        <fullName evidence="1">23284_t:CDS:1</fullName>
    </submittedName>
</protein>
<feature type="non-terminal residue" evidence="1">
    <location>
        <position position="1"/>
    </location>
</feature>
<name>A0A9N9JG83_9GLOM</name>
<proteinExistence type="predicted"/>
<evidence type="ECO:0000313" key="1">
    <source>
        <dbReference type="EMBL" id="CAG8774687.1"/>
    </source>
</evidence>
<dbReference type="Proteomes" id="UP000789405">
    <property type="component" value="Unassembled WGS sequence"/>
</dbReference>